<dbReference type="EMBL" id="GG745566">
    <property type="protein sequence ID" value="EFD92588.1"/>
    <property type="molecule type" value="Genomic_DNA"/>
</dbReference>
<evidence type="ECO:0000313" key="2">
    <source>
        <dbReference type="Proteomes" id="UP000009376"/>
    </source>
</evidence>
<organism evidence="1 2">
    <name type="scientific">Candidatus Parvarchaeum acidophilus ARMAN-5</name>
    <dbReference type="NCBI Taxonomy" id="662762"/>
    <lineage>
        <taxon>Archaea</taxon>
        <taxon>Candidatus Parvarchaeota</taxon>
        <taxon>Candidatus Parvarchaeum</taxon>
    </lineage>
</organism>
<dbReference type="Proteomes" id="UP000009376">
    <property type="component" value="Unassembled WGS sequence"/>
</dbReference>
<name>D6GW23_PARA5</name>
<sequence length="88" mass="9945">MVIDTDYFKLVETQDGNDNISIMLKKSGKKELLRSFSNYLFPFVNTSANESLKEEISFLKINDELTIDLSIKVDDSPAGVKSKKVKLV</sequence>
<evidence type="ECO:0000313" key="1">
    <source>
        <dbReference type="EMBL" id="EFD92588.1"/>
    </source>
</evidence>
<protein>
    <submittedName>
        <fullName evidence="1">Uncharacterized protein</fullName>
    </submittedName>
</protein>
<accession>D6GW23</accession>
<reference evidence="1 2" key="1">
    <citation type="journal article" date="2010" name="Proc. Natl. Acad. Sci. U.S.A.">
        <title>Enigmatic, ultrasmall, uncultivated Archaea.</title>
        <authorList>
            <person name="Baker B.J."/>
            <person name="Comolli L.R."/>
            <person name="Dick G.J."/>
            <person name="Hauser L.J."/>
            <person name="Hyatt D."/>
            <person name="Dill B.D."/>
            <person name="Land M.L."/>
            <person name="Verberkmoes N.C."/>
            <person name="Hettich R.L."/>
            <person name="Banfield J.F."/>
        </authorList>
    </citation>
    <scope>NUCLEOTIDE SEQUENCE [LARGE SCALE GENOMIC DNA]</scope>
</reference>
<proteinExistence type="predicted"/>
<gene>
    <name evidence="1" type="ORF">BJBARM5_0695</name>
</gene>
<dbReference type="AlphaFoldDB" id="D6GW23"/>